<dbReference type="AlphaFoldDB" id="A0A3G2KSM2"/>
<evidence type="ECO:0000313" key="2">
    <source>
        <dbReference type="EMBL" id="AYN62311.1"/>
    </source>
</evidence>
<reference evidence="2" key="1">
    <citation type="journal article" date="2018" name="ACS Chem. Biol.">
        <title>Insertions within the Saxitoxin Biosynthetic Gene Cluster Result in Differential Toxin Profiles.</title>
        <authorList>
            <person name="Cullen A."/>
            <person name="D'Agostino P.M."/>
            <person name="Mazmouz R."/>
            <person name="Pickford R."/>
            <person name="Wood S."/>
            <person name="Neilan B.A."/>
        </authorList>
    </citation>
    <scope>NUCLEOTIDE SEQUENCE</scope>
    <source>
        <strain evidence="2">CAWBG72</strain>
    </source>
</reference>
<dbReference type="InterPro" id="IPR047951">
    <property type="entry name" value="Transpos_ISL3"/>
</dbReference>
<organism evidence="2">
    <name type="scientific">Heteroscytonema crispum UCFS15</name>
    <dbReference type="NCBI Taxonomy" id="1123969"/>
    <lineage>
        <taxon>Bacteria</taxon>
        <taxon>Bacillati</taxon>
        <taxon>Cyanobacteriota</taxon>
        <taxon>Cyanophyceae</taxon>
        <taxon>Nostocales</taxon>
        <taxon>Heteroscytonemataceae</taxon>
        <taxon>Heteroscytonema</taxon>
    </lineage>
</organism>
<dbReference type="EMBL" id="MH341392">
    <property type="protein sequence ID" value="AYN62311.1"/>
    <property type="molecule type" value="Genomic_DNA"/>
</dbReference>
<sequence>MNWSIILYDNSDTSCFLVEEVMRTWGEKVLSQIEEVSIDMTGNYKSLVKKISPNAEVTVDRFHVTKMIHEELNQARIEQKIVAKSLNAKKRAKLFDSLKGSKYTLLRAEEKLFEQQKIKLKEVNSAYPLIKIMHSLKEEFDALFEKSKDWGEGTLRLIDWLKKASSYYHKSVKIITRWFAEIIGYFERRTTNGIVEGINHKLKLLKRCGFGLRNFNNIEMRALLFWHFPKSLAH</sequence>
<feature type="domain" description="Transposase IS204/IS1001/IS1096/IS1165 DDE" evidence="1">
    <location>
        <begin position="20"/>
        <end position="221"/>
    </location>
</feature>
<accession>A0A3G2KSM2</accession>
<dbReference type="PANTHER" id="PTHR33498">
    <property type="entry name" value="TRANSPOSASE FOR INSERTION SEQUENCE ELEMENT IS1557"/>
    <property type="match status" value="1"/>
</dbReference>
<evidence type="ECO:0000259" key="1">
    <source>
        <dbReference type="Pfam" id="PF01610"/>
    </source>
</evidence>
<dbReference type="InterPro" id="IPR002560">
    <property type="entry name" value="Transposase_DDE"/>
</dbReference>
<dbReference type="PANTHER" id="PTHR33498:SF1">
    <property type="entry name" value="TRANSPOSASE FOR INSERTION SEQUENCE ELEMENT IS1557"/>
    <property type="match status" value="1"/>
</dbReference>
<name>A0A3G2KSM2_9CYAN</name>
<dbReference type="Pfam" id="PF01610">
    <property type="entry name" value="DDE_Tnp_ISL3"/>
    <property type="match status" value="1"/>
</dbReference>
<protein>
    <submittedName>
        <fullName evidence="2">Transposase</fullName>
    </submittedName>
</protein>
<proteinExistence type="predicted"/>